<keyword evidence="5" id="KW-0653">Protein transport</keyword>
<dbReference type="Gene3D" id="1.25.10.10">
    <property type="entry name" value="Leucine-rich Repeat Variant"/>
    <property type="match status" value="1"/>
</dbReference>
<name>A0A812SNH2_9DINO</name>
<proteinExistence type="predicted"/>
<dbReference type="Proteomes" id="UP000604046">
    <property type="component" value="Unassembled WGS sequence"/>
</dbReference>
<gene>
    <name evidence="6" type="primary">KPNB1</name>
    <name evidence="6" type="ORF">SNAT2548_LOCUS27449</name>
</gene>
<dbReference type="OrthoDB" id="447531at2759"/>
<dbReference type="InterPro" id="IPR016024">
    <property type="entry name" value="ARM-type_fold"/>
</dbReference>
<evidence type="ECO:0000313" key="7">
    <source>
        <dbReference type="Proteomes" id="UP000604046"/>
    </source>
</evidence>
<sequence>MADLNVLLLQWLSPNGQARQAAEQKLLEIRQMNPASFAASCAATMCDVGQLPQARQLAALLLKNTLPVPGQEVSLPGPVLQALADPDDAALRRGAALCAAKLACSGWPSIGPQLLALCRPPGATPELVSCFGQIAELWQSSGAGVQPDGAAELAKAVAAVVSFLSPMHPVSLRDAAAEALCSLVPMLGAAKDSVGQVLAAVLVAGTGEAELRLLGVCACECYEALQAPDLQRMVELCHGALHADGEASRVQAIELWETLAAYELYLLDGKPSGQCRGLVQQALPTLMPLLLQALQARAPSYQKSSWDPDDDASPVQEAACGAVMTVAKVTGDACVGLTLPFASAAMASQDEWQRRSALLAFGALQDGPSAQALRPLVASALPRLMEGLRSQSLPEASAAAWTLGRVLDKNPGSVPDEAQVALFETSLQRLRTEAGLAEELCYCLDGLVDQQAAVLEPAPFGVVLEALLAGARAARPESRTQHALLSCLTELLGRASEDCLPQMELLLDDLLRQADGPIDIGVPGNMLHLATESEKCCLCVSWINRSDGSTAKWPFFPGRQRFILQACFAACECSLFAWVHERRGGQHSNDQPHAEAEVQGRAAAVAALLARHGAAGEEECSQCSQYS</sequence>
<comment type="caution">
    <text evidence="6">The sequence shown here is derived from an EMBL/GenBank/DDBJ whole genome shotgun (WGS) entry which is preliminary data.</text>
</comment>
<protein>
    <submittedName>
        <fullName evidence="6">KPNB1 protein</fullName>
    </submittedName>
</protein>
<dbReference type="AlphaFoldDB" id="A0A812SNH2"/>
<dbReference type="GO" id="GO:0006606">
    <property type="term" value="P:protein import into nucleus"/>
    <property type="evidence" value="ECO:0007669"/>
    <property type="project" value="InterPro"/>
</dbReference>
<dbReference type="PANTHER" id="PTHR10527">
    <property type="entry name" value="IMPORTIN BETA"/>
    <property type="match status" value="1"/>
</dbReference>
<evidence type="ECO:0000256" key="4">
    <source>
        <dbReference type="ARBA" id="ARBA00022737"/>
    </source>
</evidence>
<comment type="subcellular location">
    <subcellularLocation>
        <location evidence="1">Cytoplasm</location>
    </subcellularLocation>
</comment>
<dbReference type="SUPFAM" id="SSF48371">
    <property type="entry name" value="ARM repeat"/>
    <property type="match status" value="1"/>
</dbReference>
<evidence type="ECO:0000313" key="6">
    <source>
        <dbReference type="EMBL" id="CAE7489499.1"/>
    </source>
</evidence>
<evidence type="ECO:0000256" key="2">
    <source>
        <dbReference type="ARBA" id="ARBA00022448"/>
    </source>
</evidence>
<dbReference type="InterPro" id="IPR011989">
    <property type="entry name" value="ARM-like"/>
</dbReference>
<dbReference type="GO" id="GO:0005737">
    <property type="term" value="C:cytoplasm"/>
    <property type="evidence" value="ECO:0007669"/>
    <property type="project" value="UniProtKB-SubCell"/>
</dbReference>
<dbReference type="EMBL" id="CAJNDS010002470">
    <property type="protein sequence ID" value="CAE7489499.1"/>
    <property type="molecule type" value="Genomic_DNA"/>
</dbReference>
<reference evidence="6" key="1">
    <citation type="submission" date="2021-02" db="EMBL/GenBank/DDBJ databases">
        <authorList>
            <person name="Dougan E. K."/>
            <person name="Rhodes N."/>
            <person name="Thang M."/>
            <person name="Chan C."/>
        </authorList>
    </citation>
    <scope>NUCLEOTIDE SEQUENCE</scope>
</reference>
<keyword evidence="2" id="KW-0813">Transport</keyword>
<evidence type="ECO:0000256" key="1">
    <source>
        <dbReference type="ARBA" id="ARBA00004496"/>
    </source>
</evidence>
<keyword evidence="3" id="KW-0963">Cytoplasm</keyword>
<dbReference type="InterPro" id="IPR040122">
    <property type="entry name" value="Importin_beta"/>
</dbReference>
<keyword evidence="7" id="KW-1185">Reference proteome</keyword>
<accession>A0A812SNH2</accession>
<evidence type="ECO:0000256" key="3">
    <source>
        <dbReference type="ARBA" id="ARBA00022490"/>
    </source>
</evidence>
<keyword evidence="4" id="KW-0677">Repeat</keyword>
<organism evidence="6 7">
    <name type="scientific">Symbiodinium natans</name>
    <dbReference type="NCBI Taxonomy" id="878477"/>
    <lineage>
        <taxon>Eukaryota</taxon>
        <taxon>Sar</taxon>
        <taxon>Alveolata</taxon>
        <taxon>Dinophyceae</taxon>
        <taxon>Suessiales</taxon>
        <taxon>Symbiodiniaceae</taxon>
        <taxon>Symbiodinium</taxon>
    </lineage>
</organism>
<evidence type="ECO:0000256" key="5">
    <source>
        <dbReference type="ARBA" id="ARBA00022927"/>
    </source>
</evidence>